<keyword evidence="10" id="KW-1185">Reference proteome</keyword>
<dbReference type="InterPro" id="IPR050091">
    <property type="entry name" value="PKS_NRPS_Biosynth_Enz"/>
</dbReference>
<organism evidence="9 10">
    <name type="scientific">Streptomyces kunmingensis</name>
    <dbReference type="NCBI Taxonomy" id="68225"/>
    <lineage>
        <taxon>Bacteria</taxon>
        <taxon>Bacillati</taxon>
        <taxon>Actinomycetota</taxon>
        <taxon>Actinomycetes</taxon>
        <taxon>Kitasatosporales</taxon>
        <taxon>Streptomycetaceae</taxon>
        <taxon>Streptomyces</taxon>
    </lineage>
</organism>
<dbReference type="InterPro" id="IPR014030">
    <property type="entry name" value="Ketoacyl_synth_N"/>
</dbReference>
<dbReference type="InterPro" id="IPR018201">
    <property type="entry name" value="Ketoacyl_synth_AS"/>
</dbReference>
<comment type="caution">
    <text evidence="9">The sequence shown here is derived from an EMBL/GenBank/DDBJ whole genome shotgun (WGS) entry which is preliminary data.</text>
</comment>
<dbReference type="PROSITE" id="PS50075">
    <property type="entry name" value="CARRIER"/>
    <property type="match status" value="1"/>
</dbReference>
<dbReference type="InterPro" id="IPR000873">
    <property type="entry name" value="AMP-dep_synth/lig_dom"/>
</dbReference>
<proteinExistence type="predicted"/>
<dbReference type="SUPFAM" id="SSF53901">
    <property type="entry name" value="Thiolase-like"/>
    <property type="match status" value="1"/>
</dbReference>
<dbReference type="SUPFAM" id="SSF56801">
    <property type="entry name" value="Acetyl-CoA synthetase-like"/>
    <property type="match status" value="1"/>
</dbReference>
<dbReference type="InterPro" id="IPR009081">
    <property type="entry name" value="PP-bd_ACP"/>
</dbReference>
<dbReference type="SUPFAM" id="SSF47336">
    <property type="entry name" value="ACP-like"/>
    <property type="match status" value="1"/>
</dbReference>
<dbReference type="Pfam" id="PF02801">
    <property type="entry name" value="Ketoacyl-synt_C"/>
    <property type="match status" value="1"/>
</dbReference>
<evidence type="ECO:0000313" key="9">
    <source>
        <dbReference type="EMBL" id="MEB3960829.1"/>
    </source>
</evidence>
<dbReference type="PROSITE" id="PS00455">
    <property type="entry name" value="AMP_BINDING"/>
    <property type="match status" value="1"/>
</dbReference>
<keyword evidence="2" id="KW-0597">Phosphoprotein</keyword>
<accession>A0ABU6C8L9</accession>
<dbReference type="PANTHER" id="PTHR43775:SF51">
    <property type="entry name" value="INACTIVE PHENOLPHTHIOCEROL SYNTHESIS POLYKETIDE SYNTHASE TYPE I PKS1-RELATED"/>
    <property type="match status" value="1"/>
</dbReference>
<dbReference type="InterPro" id="IPR020845">
    <property type="entry name" value="AMP-binding_CS"/>
</dbReference>
<keyword evidence="1" id="KW-0596">Phosphopantetheine</keyword>
<dbReference type="PROSITE" id="PS52004">
    <property type="entry name" value="KS3_2"/>
    <property type="match status" value="1"/>
</dbReference>
<dbReference type="Proteomes" id="UP001352223">
    <property type="component" value="Unassembled WGS sequence"/>
</dbReference>
<evidence type="ECO:0000259" key="8">
    <source>
        <dbReference type="PROSITE" id="PS52004"/>
    </source>
</evidence>
<sequence length="1094" mass="113448">MLRTELIRPLHELLPAHAERLGSKIAFRDARRSVSYADLDGRTRRLAGQLARLGLDRGATAALLLGNCLEMVEGYLAVARAAAVGAPLNPHATDDELEHLLADSGAVVLITDPAHLEQVRRLRGGRPGLRVVVTGDGALPPDVERFEALAAGEPTVPARDDAALDDVAWMLYTSGTTGKPKGVLSTHRMSLWGVAACYGPMLGLQETDRVLWPLPLSHTVAHNLCVLGVVAVGATAHIVDGMAADEIVTALHEDGTTFFCAVPTVYQELLRAARDTGLGTPGPRVCMVAGAACPPGLHEEFEAAFGVRLLDSYGSTETGGPIASTLPGGPRVPGSCGLPVPGLDLRLLSTATGAEVPSGAEGEAWVRSAAVMLGYHGHPEATAQVLRDGWYRTGDLARLDEAGFLTITGRVKELIIRGGENIHPGEVEAAIAPLPGVAEVAVAGRPHPLLGEVPAAFVVPGPEGFDAGRLIDACRARLSYYKVPHEVWEVDRLPRTALGKVMRPALTKADAPGRLVLSRAQDGGAPREVDAGQWARRLGEAPADGREDVLLDLVRSEVGAALGRSAAIAADVVFRELGFDSVTAVRLRDRLIDATGLQLPATLVYDHPTPAAVAALLGRELYGPATTTAPGATTAGTNSAGDGADDRAGDSAGEGAGEGTDTADEAIAIVGVACRFPGGVTSPEELWRLVADEADAVGPYPEDRGWGAADAARDGHAGPGYARTGGFLDDAALFDAAFFGISPREALAMDPQQRLLLECAWEACERAGIAPTALKGSRTGVFTGAMAGEYGARLLGRPAPEGLEGYLGNGSASSVASGRLAYTLGLEGPALTVDTACSSSLVALHLAARSLRAGECSMALAGGVTVMSTPSPFIEFGRQQALSLSGRCRPFSAAADGTTFGEGVGLLLLERLSDARRNGHRVWAVVKGSAVNQDGASNGLTAPSGPAQQRVIRQALADARLSAADVDVVEAHGTGTTLGDPIEAQALIATYGQGRPADRPLWLGTVKSNIGHAQAAAGVAGLIKMVMAMRHEVLPRTLYAQEASPLVDWSAGAVELLTTARPWPAADRRPRRAGVSAFGASGTNAHLILEQAPD</sequence>
<evidence type="ECO:0000313" key="10">
    <source>
        <dbReference type="Proteomes" id="UP001352223"/>
    </source>
</evidence>
<gene>
    <name evidence="9" type="ORF">OKJ48_11325</name>
</gene>
<dbReference type="InterPro" id="IPR036736">
    <property type="entry name" value="ACP-like_sf"/>
</dbReference>
<keyword evidence="4" id="KW-0511">Multifunctional enzyme</keyword>
<dbReference type="InterPro" id="IPR025110">
    <property type="entry name" value="AMP-bd_C"/>
</dbReference>
<name>A0ABU6C8L9_9ACTN</name>
<dbReference type="InterPro" id="IPR020841">
    <property type="entry name" value="PKS_Beta-ketoAc_synthase_dom"/>
</dbReference>
<feature type="compositionally biased region" description="Low complexity" evidence="6">
    <location>
        <begin position="626"/>
        <end position="642"/>
    </location>
</feature>
<dbReference type="Pfam" id="PF13193">
    <property type="entry name" value="AMP-binding_C"/>
    <property type="match status" value="1"/>
</dbReference>
<keyword evidence="3" id="KW-0808">Transferase</keyword>
<evidence type="ECO:0000256" key="6">
    <source>
        <dbReference type="SAM" id="MobiDB-lite"/>
    </source>
</evidence>
<dbReference type="Gene3D" id="1.10.1200.10">
    <property type="entry name" value="ACP-like"/>
    <property type="match status" value="1"/>
</dbReference>
<dbReference type="InterPro" id="IPR045851">
    <property type="entry name" value="AMP-bd_C_sf"/>
</dbReference>
<dbReference type="InterPro" id="IPR016039">
    <property type="entry name" value="Thiolase-like"/>
</dbReference>
<feature type="non-terminal residue" evidence="9">
    <location>
        <position position="1094"/>
    </location>
</feature>
<dbReference type="Gene3D" id="3.40.50.12780">
    <property type="entry name" value="N-terminal domain of ligase-like"/>
    <property type="match status" value="1"/>
</dbReference>
<evidence type="ECO:0000259" key="7">
    <source>
        <dbReference type="PROSITE" id="PS50075"/>
    </source>
</evidence>
<evidence type="ECO:0000256" key="4">
    <source>
        <dbReference type="ARBA" id="ARBA00023268"/>
    </source>
</evidence>
<dbReference type="SMART" id="SM01294">
    <property type="entry name" value="PKS_PP_betabranch"/>
    <property type="match status" value="1"/>
</dbReference>
<dbReference type="PANTHER" id="PTHR43775">
    <property type="entry name" value="FATTY ACID SYNTHASE"/>
    <property type="match status" value="1"/>
</dbReference>
<feature type="region of interest" description="Disordered" evidence="6">
    <location>
        <begin position="626"/>
        <end position="659"/>
    </location>
</feature>
<dbReference type="EMBL" id="JAOZYB010000067">
    <property type="protein sequence ID" value="MEB3960829.1"/>
    <property type="molecule type" value="Genomic_DNA"/>
</dbReference>
<reference evidence="9 10" key="1">
    <citation type="submission" date="2022-10" db="EMBL/GenBank/DDBJ databases">
        <authorList>
            <person name="Xie J."/>
            <person name="Shen N."/>
        </authorList>
    </citation>
    <scope>NUCLEOTIDE SEQUENCE [LARGE SCALE GENOMIC DNA]</scope>
    <source>
        <strain evidence="9 10">DSM 41681</strain>
    </source>
</reference>
<dbReference type="RefSeq" id="WP_324767993.1">
    <property type="nucleotide sequence ID" value="NZ_JAOZYB010000067.1"/>
</dbReference>
<dbReference type="PROSITE" id="PS00606">
    <property type="entry name" value="KS3_1"/>
    <property type="match status" value="1"/>
</dbReference>
<feature type="domain" description="Ketosynthase family 3 (KS3)" evidence="8">
    <location>
        <begin position="664"/>
        <end position="1091"/>
    </location>
</feature>
<dbReference type="SMART" id="SM00825">
    <property type="entry name" value="PKS_KS"/>
    <property type="match status" value="1"/>
</dbReference>
<feature type="domain" description="Carrier" evidence="7">
    <location>
        <begin position="541"/>
        <end position="621"/>
    </location>
</feature>
<dbReference type="InterPro" id="IPR006162">
    <property type="entry name" value="Ppantetheine_attach_site"/>
</dbReference>
<dbReference type="Gene3D" id="3.40.47.10">
    <property type="match status" value="1"/>
</dbReference>
<protein>
    <submittedName>
        <fullName evidence="9">AMP-binding protein</fullName>
    </submittedName>
</protein>
<dbReference type="InterPro" id="IPR042099">
    <property type="entry name" value="ANL_N_sf"/>
</dbReference>
<evidence type="ECO:0000256" key="3">
    <source>
        <dbReference type="ARBA" id="ARBA00022679"/>
    </source>
</evidence>
<dbReference type="SMART" id="SM00823">
    <property type="entry name" value="PKS_PP"/>
    <property type="match status" value="1"/>
</dbReference>
<dbReference type="InterPro" id="IPR014031">
    <property type="entry name" value="Ketoacyl_synth_C"/>
</dbReference>
<evidence type="ECO:0000256" key="5">
    <source>
        <dbReference type="ARBA" id="ARBA00023315"/>
    </source>
</evidence>
<keyword evidence="5" id="KW-0012">Acyltransferase</keyword>
<dbReference type="CDD" id="cd00833">
    <property type="entry name" value="PKS"/>
    <property type="match status" value="1"/>
</dbReference>
<dbReference type="Pfam" id="PF00109">
    <property type="entry name" value="ketoacyl-synt"/>
    <property type="match status" value="1"/>
</dbReference>
<dbReference type="Pfam" id="PF00501">
    <property type="entry name" value="AMP-binding"/>
    <property type="match status" value="1"/>
</dbReference>
<evidence type="ECO:0000256" key="2">
    <source>
        <dbReference type="ARBA" id="ARBA00022553"/>
    </source>
</evidence>
<dbReference type="InterPro" id="IPR020806">
    <property type="entry name" value="PKS_PP-bd"/>
</dbReference>
<dbReference type="Pfam" id="PF00550">
    <property type="entry name" value="PP-binding"/>
    <property type="match status" value="1"/>
</dbReference>
<evidence type="ECO:0000256" key="1">
    <source>
        <dbReference type="ARBA" id="ARBA00022450"/>
    </source>
</evidence>
<dbReference type="PROSITE" id="PS00012">
    <property type="entry name" value="PHOSPHOPANTETHEINE"/>
    <property type="match status" value="1"/>
</dbReference>
<dbReference type="Gene3D" id="3.30.300.30">
    <property type="match status" value="1"/>
</dbReference>